<evidence type="ECO:0000313" key="2">
    <source>
        <dbReference type="EMBL" id="KAH9310680.1"/>
    </source>
</evidence>
<dbReference type="CDD" id="cd04301">
    <property type="entry name" value="NAT_SF"/>
    <property type="match status" value="1"/>
</dbReference>
<reference evidence="2 3" key="1">
    <citation type="journal article" date="2021" name="Nat. Plants">
        <title>The Taxus genome provides insights into paclitaxel biosynthesis.</title>
        <authorList>
            <person name="Xiong X."/>
            <person name="Gou J."/>
            <person name="Liao Q."/>
            <person name="Li Y."/>
            <person name="Zhou Q."/>
            <person name="Bi G."/>
            <person name="Li C."/>
            <person name="Du R."/>
            <person name="Wang X."/>
            <person name="Sun T."/>
            <person name="Guo L."/>
            <person name="Liang H."/>
            <person name="Lu P."/>
            <person name="Wu Y."/>
            <person name="Zhang Z."/>
            <person name="Ro D.K."/>
            <person name="Shang Y."/>
            <person name="Huang S."/>
            <person name="Yan J."/>
        </authorList>
    </citation>
    <scope>NUCLEOTIDE SEQUENCE [LARGE SCALE GENOMIC DNA]</scope>
    <source>
        <strain evidence="2">Ta-2019</strain>
    </source>
</reference>
<feature type="non-terminal residue" evidence="2">
    <location>
        <position position="1"/>
    </location>
</feature>
<dbReference type="AlphaFoldDB" id="A0AA38FVV3"/>
<dbReference type="Gene3D" id="3.40.630.30">
    <property type="match status" value="1"/>
</dbReference>
<dbReference type="GO" id="GO:0009507">
    <property type="term" value="C:chloroplast"/>
    <property type="evidence" value="ECO:0007669"/>
    <property type="project" value="TreeGrafter"/>
</dbReference>
<dbReference type="Proteomes" id="UP000824469">
    <property type="component" value="Unassembled WGS sequence"/>
</dbReference>
<proteinExistence type="predicted"/>
<sequence>EHRRYKSQLEFQALKDRIKGKVYGYRRVTCVIATIPLSKSLSLTDDLCSLCKAIINGEERIVVGTLDLNQTSDLPDEISGSLPKGIEAQFTRAYLTNVCVAQELQRKGIGSALIIKAMKIAQQW</sequence>
<evidence type="ECO:0000313" key="3">
    <source>
        <dbReference type="Proteomes" id="UP000824469"/>
    </source>
</evidence>
<comment type="caution">
    <text evidence="2">The sequence shown here is derived from an EMBL/GenBank/DDBJ whole genome shotgun (WGS) entry which is preliminary data.</text>
</comment>
<gene>
    <name evidence="2" type="ORF">KI387_025715</name>
</gene>
<dbReference type="InterPro" id="IPR000182">
    <property type="entry name" value="GNAT_dom"/>
</dbReference>
<feature type="non-terminal residue" evidence="2">
    <location>
        <position position="124"/>
    </location>
</feature>
<dbReference type="InterPro" id="IPR016181">
    <property type="entry name" value="Acyl_CoA_acyltransferase"/>
</dbReference>
<organism evidence="2 3">
    <name type="scientific">Taxus chinensis</name>
    <name type="common">Chinese yew</name>
    <name type="synonym">Taxus wallichiana var. chinensis</name>
    <dbReference type="NCBI Taxonomy" id="29808"/>
    <lineage>
        <taxon>Eukaryota</taxon>
        <taxon>Viridiplantae</taxon>
        <taxon>Streptophyta</taxon>
        <taxon>Embryophyta</taxon>
        <taxon>Tracheophyta</taxon>
        <taxon>Spermatophyta</taxon>
        <taxon>Pinopsida</taxon>
        <taxon>Pinidae</taxon>
        <taxon>Conifers II</taxon>
        <taxon>Cupressales</taxon>
        <taxon>Taxaceae</taxon>
        <taxon>Taxus</taxon>
    </lineage>
</organism>
<dbReference type="Pfam" id="PF00583">
    <property type="entry name" value="Acetyltransf_1"/>
    <property type="match status" value="1"/>
</dbReference>
<accession>A0AA38FVV3</accession>
<name>A0AA38FVV3_TAXCH</name>
<dbReference type="SUPFAM" id="SSF55729">
    <property type="entry name" value="Acyl-CoA N-acyltransferases (Nat)"/>
    <property type="match status" value="1"/>
</dbReference>
<dbReference type="EMBL" id="JAHRHJ020000006">
    <property type="protein sequence ID" value="KAH9310680.1"/>
    <property type="molecule type" value="Genomic_DNA"/>
</dbReference>
<feature type="domain" description="N-acetyltransferase" evidence="1">
    <location>
        <begin position="45"/>
        <end position="124"/>
    </location>
</feature>
<protein>
    <recommendedName>
        <fullName evidence="1">N-acetyltransferase domain-containing protein</fullName>
    </recommendedName>
</protein>
<dbReference type="OMA" id="TISDDIC"/>
<dbReference type="PANTHER" id="PTHR47876:SF2">
    <property type="entry name" value="GCN5-RELATED N-ACETYLTRANSFERASE 7, CHLOROPLASTIC"/>
    <property type="match status" value="1"/>
</dbReference>
<evidence type="ECO:0000259" key="1">
    <source>
        <dbReference type="Pfam" id="PF00583"/>
    </source>
</evidence>
<dbReference type="PANTHER" id="PTHR47876">
    <property type="entry name" value="OS08G0260000 PROTEIN"/>
    <property type="match status" value="1"/>
</dbReference>
<keyword evidence="3" id="KW-1185">Reference proteome</keyword>
<dbReference type="GO" id="GO:0016747">
    <property type="term" value="F:acyltransferase activity, transferring groups other than amino-acyl groups"/>
    <property type="evidence" value="ECO:0007669"/>
    <property type="project" value="InterPro"/>
</dbReference>